<sequence>MTGARVRRGLMAGDRFTQIANGLFRDSRLTYKAKGLFGFISTHQDGWQVTIAGLVRSGPDGRDAVRTGLQELETHGYLIRERLRRTTGTLGEIVYSITDHPTFVDALMADAATALPAPTERMEGRGDYGMGIRRGVMAGDRFTQIANSLFRDSRMSFRAKGLFGLISTHREGWYMTVADLARRGREGVDAVTTGLKDLERHGFLRRDRDRNPDGTLGSAMYFITDLPSLQNARSGPESGNPGLDNPTLADRPTKNTIVKKTNKQNTRSVPPCARGEAARTPARRGRRDQTDAPPADEMHPGIRLLLEIGAGRPELLLTGKVLTDQGRVVTVMMESGWSPAQLRHVITGRPLPHPVRTTAGAIIAARLRTAQAYPPPATVADHRAPSPDDEPFAPEITESSSATASAARTVSAALTYRALVECAGCGRPGTALGEDLCPACLDWPLCRTCPGPTPRRAHPDGDGRCATCTSALAAITDLLEGSTS</sequence>
<dbReference type="Proteomes" id="UP001230328">
    <property type="component" value="Unassembled WGS sequence"/>
</dbReference>
<evidence type="ECO:0000313" key="2">
    <source>
        <dbReference type="EMBL" id="MDQ1033514.1"/>
    </source>
</evidence>
<feature type="region of interest" description="Disordered" evidence="1">
    <location>
        <begin position="229"/>
        <end position="299"/>
    </location>
</feature>
<reference evidence="2 3" key="1">
    <citation type="submission" date="2023-07" db="EMBL/GenBank/DDBJ databases">
        <title>Comparative genomics of wheat-associated soil bacteria to identify genetic determinants of phenazine resistance.</title>
        <authorList>
            <person name="Mouncey N."/>
        </authorList>
    </citation>
    <scope>NUCLEOTIDE SEQUENCE [LARGE SCALE GENOMIC DNA]</scope>
    <source>
        <strain evidence="2 3">V2I4</strain>
    </source>
</reference>
<proteinExistence type="predicted"/>
<protein>
    <recommendedName>
        <fullName evidence="4">Helix-turn-helix domain-containing protein</fullName>
    </recommendedName>
</protein>
<gene>
    <name evidence="2" type="ORF">QF035_011183</name>
</gene>
<evidence type="ECO:0000256" key="1">
    <source>
        <dbReference type="SAM" id="MobiDB-lite"/>
    </source>
</evidence>
<dbReference type="RefSeq" id="WP_307532237.1">
    <property type="nucleotide sequence ID" value="NZ_JAUSZI010000003.1"/>
</dbReference>
<evidence type="ECO:0000313" key="3">
    <source>
        <dbReference type="Proteomes" id="UP001230328"/>
    </source>
</evidence>
<dbReference type="EMBL" id="JAUSZI010000003">
    <property type="protein sequence ID" value="MDQ1033514.1"/>
    <property type="molecule type" value="Genomic_DNA"/>
</dbReference>
<accession>A0ABU0TCJ2</accession>
<dbReference type="SUPFAM" id="SSF46785">
    <property type="entry name" value="Winged helix' DNA-binding domain"/>
    <property type="match status" value="1"/>
</dbReference>
<dbReference type="InterPro" id="IPR036390">
    <property type="entry name" value="WH_DNA-bd_sf"/>
</dbReference>
<comment type="caution">
    <text evidence="2">The sequence shown here is derived from an EMBL/GenBank/DDBJ whole genome shotgun (WGS) entry which is preliminary data.</text>
</comment>
<evidence type="ECO:0008006" key="4">
    <source>
        <dbReference type="Google" id="ProtNLM"/>
    </source>
</evidence>
<keyword evidence="3" id="KW-1185">Reference proteome</keyword>
<feature type="compositionally biased region" description="Polar residues" evidence="1">
    <location>
        <begin position="254"/>
        <end position="268"/>
    </location>
</feature>
<name>A0ABU0TCJ2_9ACTN</name>
<organism evidence="2 3">
    <name type="scientific">Streptomyces umbrinus</name>
    <dbReference type="NCBI Taxonomy" id="67370"/>
    <lineage>
        <taxon>Bacteria</taxon>
        <taxon>Bacillati</taxon>
        <taxon>Actinomycetota</taxon>
        <taxon>Actinomycetes</taxon>
        <taxon>Kitasatosporales</taxon>
        <taxon>Streptomycetaceae</taxon>
        <taxon>Streptomyces</taxon>
        <taxon>Streptomyces phaeochromogenes group</taxon>
    </lineage>
</organism>